<gene>
    <name evidence="1" type="ORF">SNAT2548_LOCUS4193</name>
</gene>
<dbReference type="Proteomes" id="UP000604046">
    <property type="component" value="Unassembled WGS sequence"/>
</dbReference>
<evidence type="ECO:0000313" key="1">
    <source>
        <dbReference type="EMBL" id="CAE7034837.1"/>
    </source>
</evidence>
<evidence type="ECO:0000313" key="2">
    <source>
        <dbReference type="Proteomes" id="UP000604046"/>
    </source>
</evidence>
<organism evidence="1 2">
    <name type="scientific">Symbiodinium natans</name>
    <dbReference type="NCBI Taxonomy" id="878477"/>
    <lineage>
        <taxon>Eukaryota</taxon>
        <taxon>Sar</taxon>
        <taxon>Alveolata</taxon>
        <taxon>Dinophyceae</taxon>
        <taxon>Suessiales</taxon>
        <taxon>Symbiodiniaceae</taxon>
        <taxon>Symbiodinium</taxon>
    </lineage>
</organism>
<comment type="caution">
    <text evidence="1">The sequence shown here is derived from an EMBL/GenBank/DDBJ whole genome shotgun (WGS) entry which is preliminary data.</text>
</comment>
<keyword evidence="2" id="KW-1185">Reference proteome</keyword>
<sequence>MKAMKAMKARGRIASLATQFRGERAIFEIYDLSKPWLEAMKKKADDEEAPAMKSMKAMKAHRARNIHAERTACRGVAKSHAEALEMLCPSLPGGTSLVGPALVRALPACLGPSPGELDCSRR</sequence>
<dbReference type="AlphaFoldDB" id="A0A812IJE0"/>
<accession>A0A812IJE0</accession>
<proteinExistence type="predicted"/>
<name>A0A812IJE0_9DINO</name>
<protein>
    <submittedName>
        <fullName evidence="1">Uncharacterized protein</fullName>
    </submittedName>
</protein>
<reference evidence="1" key="1">
    <citation type="submission" date="2021-02" db="EMBL/GenBank/DDBJ databases">
        <authorList>
            <person name="Dougan E. K."/>
            <person name="Rhodes N."/>
            <person name="Thang M."/>
            <person name="Chan C."/>
        </authorList>
    </citation>
    <scope>NUCLEOTIDE SEQUENCE</scope>
</reference>
<dbReference type="EMBL" id="CAJNDS010000258">
    <property type="protein sequence ID" value="CAE7034837.1"/>
    <property type="molecule type" value="Genomic_DNA"/>
</dbReference>